<evidence type="ECO:0000313" key="2">
    <source>
        <dbReference type="EMBL" id="KPA85382.1"/>
    </source>
</evidence>
<feature type="compositionally biased region" description="Acidic residues" evidence="1">
    <location>
        <begin position="434"/>
        <end position="455"/>
    </location>
</feature>
<dbReference type="EMBL" id="LGTL01000002">
    <property type="protein sequence ID" value="KPA85381.1"/>
    <property type="molecule type" value="Genomic_DNA"/>
</dbReference>
<dbReference type="Proteomes" id="UP000037923">
    <property type="component" value="Unassembled WGS sequence"/>
</dbReference>
<feature type="compositionally biased region" description="Low complexity" evidence="1">
    <location>
        <begin position="456"/>
        <end position="465"/>
    </location>
</feature>
<sequence>MCAAPVGKWVVVRSDRLVLSIDKADHLYTIGRSRQLPSSQALSHRYASRAQLTVVWHPPHLYVAQTGKNPSFLGPVCESVPRASKETDAVVPEEDASAAALALPRHAQLRFSPSTTVKEAVLHKAKGGSLEVEVPPSDPLEVTHAPDRHTITASTLYFPDEVGLPSLTIRFESAEVVRADATAAATTKTAAEMLAVPTFRHVEGDDDEVLSDEEAQSEKPTISAAAAGSNGGGATNGTGGERPEWRGLLDVALQEQQRQDATRASQGPTDEKSTAVQRPPSQPVAAAARTAPPAPSASIPFGNTSSSKSAAAPPPTPQQHNIGFWEWKQHANGKDDDPKSWRKYNRAVAELLERAYRDPSLAKMKIPDSAMFDKPGQKGATYGVCFAERALDGAMIQYSLEDPGHFRLIRRTGGLPVDRQKAKRAHVIPSSSDSDSESASESEESVSDSDSDSGSEESLSSSSSSDGDEKPRKKKRRH</sequence>
<feature type="region of interest" description="Disordered" evidence="1">
    <location>
        <begin position="417"/>
        <end position="478"/>
    </location>
</feature>
<dbReference type="AlphaFoldDB" id="A0A0N0DZM5"/>
<dbReference type="GeneID" id="26901992"/>
<keyword evidence="3" id="KW-1185">Reference proteome</keyword>
<dbReference type="RefSeq" id="XP_015663820.1">
    <property type="nucleotide sequence ID" value="XM_015798300.1"/>
</dbReference>
<proteinExistence type="predicted"/>
<feature type="compositionally biased region" description="Acidic residues" evidence="1">
    <location>
        <begin position="206"/>
        <end position="215"/>
    </location>
</feature>
<gene>
    <name evidence="2" type="ORF">ABB37_01697</name>
</gene>
<protein>
    <submittedName>
        <fullName evidence="2">Uncharacterized protein</fullName>
    </submittedName>
</protein>
<dbReference type="OMA" id="GCTYGVC"/>
<dbReference type="RefSeq" id="XP_015663821.1">
    <property type="nucleotide sequence ID" value="XM_015798301.1"/>
</dbReference>
<dbReference type="OrthoDB" id="240081at2759"/>
<accession>A0A0N0DZM5</accession>
<reference evidence="2 3" key="1">
    <citation type="submission" date="2015-07" db="EMBL/GenBank/DDBJ databases">
        <title>High-quality genome of monoxenous trypanosomatid Leptomonas pyrrhocoris.</title>
        <authorList>
            <person name="Flegontov P."/>
            <person name="Butenko A."/>
            <person name="Firsov S."/>
            <person name="Vlcek C."/>
            <person name="Logacheva M.D."/>
            <person name="Field M."/>
            <person name="Filatov D."/>
            <person name="Flegontova O."/>
            <person name="Gerasimov E."/>
            <person name="Jackson A.P."/>
            <person name="Kelly S."/>
            <person name="Opperdoes F."/>
            <person name="O'Reilly A."/>
            <person name="Votypka J."/>
            <person name="Yurchenko V."/>
            <person name="Lukes J."/>
        </authorList>
    </citation>
    <scope>NUCLEOTIDE SEQUENCE [LARGE SCALE GENOMIC DNA]</scope>
    <source>
        <strain evidence="2">H10</strain>
    </source>
</reference>
<dbReference type="VEuPathDB" id="TriTrypDB:LpyrH10_02_6710"/>
<evidence type="ECO:0000256" key="1">
    <source>
        <dbReference type="SAM" id="MobiDB-lite"/>
    </source>
</evidence>
<evidence type="ECO:0000313" key="3">
    <source>
        <dbReference type="Proteomes" id="UP000037923"/>
    </source>
</evidence>
<name>A0A0N0DZM5_LEPPY</name>
<comment type="caution">
    <text evidence="2">The sequence shown here is derived from an EMBL/GenBank/DDBJ whole genome shotgun (WGS) entry which is preliminary data.</text>
</comment>
<feature type="region of interest" description="Disordered" evidence="1">
    <location>
        <begin position="206"/>
        <end position="321"/>
    </location>
</feature>
<feature type="compositionally biased region" description="Low complexity" evidence="1">
    <location>
        <begin position="283"/>
        <end position="311"/>
    </location>
</feature>
<dbReference type="SUPFAM" id="SSF117839">
    <property type="entry name" value="WWE domain"/>
    <property type="match status" value="1"/>
</dbReference>
<dbReference type="Gene3D" id="3.30.720.50">
    <property type="match status" value="1"/>
</dbReference>
<dbReference type="EMBL" id="LGTL01000002">
    <property type="protein sequence ID" value="KPA85382.1"/>
    <property type="molecule type" value="Genomic_DNA"/>
</dbReference>
<feature type="compositionally biased region" description="Gly residues" evidence="1">
    <location>
        <begin position="229"/>
        <end position="240"/>
    </location>
</feature>
<dbReference type="InterPro" id="IPR037197">
    <property type="entry name" value="WWE_dom_sf"/>
</dbReference>
<organism evidence="2 3">
    <name type="scientific">Leptomonas pyrrhocoris</name>
    <name type="common">Firebug parasite</name>
    <dbReference type="NCBI Taxonomy" id="157538"/>
    <lineage>
        <taxon>Eukaryota</taxon>
        <taxon>Discoba</taxon>
        <taxon>Euglenozoa</taxon>
        <taxon>Kinetoplastea</taxon>
        <taxon>Metakinetoplastina</taxon>
        <taxon>Trypanosomatida</taxon>
        <taxon>Trypanosomatidae</taxon>
        <taxon>Leishmaniinae</taxon>
        <taxon>Leptomonas</taxon>
    </lineage>
</organism>